<proteinExistence type="predicted"/>
<organism evidence="1 2">
    <name type="scientific">Leptospira interrogans serovar Zanoni str. LT2156</name>
    <dbReference type="NCBI Taxonomy" id="1001601"/>
    <lineage>
        <taxon>Bacteria</taxon>
        <taxon>Pseudomonadati</taxon>
        <taxon>Spirochaetota</taxon>
        <taxon>Spirochaetia</taxon>
        <taxon>Leptospirales</taxon>
        <taxon>Leptospiraceae</taxon>
        <taxon>Leptospira</taxon>
    </lineage>
</organism>
<dbReference type="Pfam" id="PF17263">
    <property type="entry name" value="DUF5329"/>
    <property type="match status" value="1"/>
</dbReference>
<accession>M6HQA8</accession>
<dbReference type="AlphaFoldDB" id="M6HQA8"/>
<dbReference type="EMBL" id="AFMF02000039">
    <property type="protein sequence ID" value="EMM93166.1"/>
    <property type="molecule type" value="Genomic_DNA"/>
</dbReference>
<dbReference type="NCBIfam" id="NF007647">
    <property type="entry name" value="PRK10318.1-4"/>
    <property type="match status" value="1"/>
</dbReference>
<dbReference type="InterPro" id="IPR035242">
    <property type="entry name" value="DUF5329"/>
</dbReference>
<gene>
    <name evidence="1" type="ORF">LEP1GSC158_5255</name>
</gene>
<dbReference type="Proteomes" id="UP000012089">
    <property type="component" value="Unassembled WGS sequence"/>
</dbReference>
<evidence type="ECO:0000313" key="1">
    <source>
        <dbReference type="EMBL" id="EMM93166.1"/>
    </source>
</evidence>
<sequence>MIRKLIFLSIFLFCISIIAENDSNFRNDLNSLMNVLESCECKFIRNGSEHDPKEAREHMERKLKAVDGKIHTIQEFIDHIGSKSSVSGKPYFVKFADGKTVESRVWLKEKWEEIVNKKVILQSRSRIVEIKFWRVRVRFILLVFKGPVTFKNIFKMTDCSIFNLS</sequence>
<comment type="caution">
    <text evidence="1">The sequence shown here is derived from an EMBL/GenBank/DDBJ whole genome shotgun (WGS) entry which is preliminary data.</text>
</comment>
<name>M6HQA8_LEPIR</name>
<evidence type="ECO:0000313" key="2">
    <source>
        <dbReference type="Proteomes" id="UP000012089"/>
    </source>
</evidence>
<protein>
    <submittedName>
        <fullName evidence="1">Uncharacterized protein</fullName>
    </submittedName>
</protein>
<reference evidence="1 2" key="1">
    <citation type="submission" date="2013-01" db="EMBL/GenBank/DDBJ databases">
        <authorList>
            <person name="Harkins D.M."/>
            <person name="Durkin A.S."/>
            <person name="Brinkac L.M."/>
            <person name="Haft D.H."/>
            <person name="Selengut J.D."/>
            <person name="Sanka R."/>
            <person name="DePew J."/>
            <person name="Purushe J."/>
            <person name="Tulsiani S.M."/>
            <person name="Graham G.C."/>
            <person name="Burns M.-A."/>
            <person name="Dohnt M.F."/>
            <person name="Smythe L.D."/>
            <person name="McKay D.B."/>
            <person name="Craig S.B."/>
            <person name="Vinetz J.M."/>
            <person name="Sutton G.G."/>
            <person name="Nierman W.C."/>
            <person name="Fouts D.E."/>
        </authorList>
    </citation>
    <scope>NUCLEOTIDE SEQUENCE [LARGE SCALE GENOMIC DNA]</scope>
    <source>
        <strain evidence="1 2">LT2156</strain>
    </source>
</reference>